<protein>
    <submittedName>
        <fullName evidence="1">Pyridoxamine 5'-phosphate oxidase family protein</fullName>
    </submittedName>
</protein>
<keyword evidence="2" id="KW-1185">Reference proteome</keyword>
<name>A0A6N1AR56_9PROT</name>
<geneLocation type="plasmid" evidence="1 2">
    <name>unnamed6</name>
</geneLocation>
<dbReference type="PANTHER" id="PTHR42815">
    <property type="entry name" value="FAD-BINDING, PUTATIVE (AFU_ORTHOLOGUE AFUA_6G07600)-RELATED"/>
    <property type="match status" value="1"/>
</dbReference>
<dbReference type="RefSeq" id="WP_149200228.1">
    <property type="nucleotide sequence ID" value="NZ_BSOV01000066.1"/>
</dbReference>
<evidence type="ECO:0000313" key="2">
    <source>
        <dbReference type="Proteomes" id="UP000509702"/>
    </source>
</evidence>
<gene>
    <name evidence="1" type="ORF">HUE56_26635</name>
</gene>
<dbReference type="KEGG" id="aoz:HUE56_26635"/>
<dbReference type="Proteomes" id="UP000509702">
    <property type="component" value="Plasmid unnamed6"/>
</dbReference>
<dbReference type="OrthoDB" id="9786134at2"/>
<reference evidence="1 2" key="1">
    <citation type="submission" date="2020-06" db="EMBL/GenBank/DDBJ databases">
        <title>Complete genome of Azosprillum oryzae KACC14407.</title>
        <authorList>
            <person name="Kim M."/>
            <person name="Park Y.-J."/>
            <person name="Shin J.-H."/>
        </authorList>
    </citation>
    <scope>NUCLEOTIDE SEQUENCE [LARGE SCALE GENOMIC DNA]</scope>
    <source>
        <strain evidence="1 2">KACC 14407</strain>
        <plasmid evidence="1 2">unnamed6</plasmid>
    </source>
</reference>
<accession>A0A6N1AR56</accession>
<evidence type="ECO:0000313" key="1">
    <source>
        <dbReference type="EMBL" id="QKS54060.1"/>
    </source>
</evidence>
<dbReference type="InterPro" id="IPR012349">
    <property type="entry name" value="Split_barrel_FMN-bd"/>
</dbReference>
<dbReference type="EMBL" id="CP054621">
    <property type="protein sequence ID" value="QKS54060.1"/>
    <property type="molecule type" value="Genomic_DNA"/>
</dbReference>
<sequence>MDQDRIPEPFHPGEREAQARAGFRVPSAPIRDRLIPQHQAFYPLLPWLLVAARDEAGDPAAGVLTGTPGFVSAADPRTLWVRPDHGAWQPWPAGPAVGEPVAALGIDLGTRRRNRVNGRVAARDGLAFAMAVEESFGNCPQYIHVRRAEEEAPSPAGAVEALAGLDGEARRLIGATDTAFVASASSAGRDGRLDVSHRGGPAGFIRIEGDRLIVPDYSGNRYFNTLGNMLLNPRAGLLLVDVASGDVLHLTGAVGIDWEPDPALPNAQRSWSLQVERGWRRKAAIPLRWMEPGKEPDKRIGIP</sequence>
<dbReference type="Gene3D" id="2.30.110.10">
    <property type="entry name" value="Electron Transport, Fmn-binding Protein, Chain A"/>
    <property type="match status" value="1"/>
</dbReference>
<proteinExistence type="predicted"/>
<keyword evidence="1" id="KW-0614">Plasmid</keyword>
<organism evidence="1 2">
    <name type="scientific">Azospirillum oryzae</name>
    <dbReference type="NCBI Taxonomy" id="286727"/>
    <lineage>
        <taxon>Bacteria</taxon>
        <taxon>Pseudomonadati</taxon>
        <taxon>Pseudomonadota</taxon>
        <taxon>Alphaproteobacteria</taxon>
        <taxon>Rhodospirillales</taxon>
        <taxon>Azospirillaceae</taxon>
        <taxon>Azospirillum</taxon>
    </lineage>
</organism>
<dbReference type="AlphaFoldDB" id="A0A6N1AR56"/>
<dbReference type="SUPFAM" id="SSF50475">
    <property type="entry name" value="FMN-binding split barrel"/>
    <property type="match status" value="1"/>
</dbReference>
<dbReference type="PANTHER" id="PTHR42815:SF2">
    <property type="entry name" value="FAD-BINDING, PUTATIVE (AFU_ORTHOLOGUE AFUA_6G07600)-RELATED"/>
    <property type="match status" value="1"/>
</dbReference>